<evidence type="ECO:0000256" key="5">
    <source>
        <dbReference type="ARBA" id="ARBA00022502"/>
    </source>
</evidence>
<comment type="function">
    <text evidence="12">Mannosyltransferase involved in glycosylphosphatidylinositol-anchor biosynthesis.</text>
</comment>
<protein>
    <recommendedName>
        <fullName evidence="4 12">GPI mannosyltransferase 2</fullName>
        <ecNumber evidence="12">2.4.1.-</ecNumber>
    </recommendedName>
</protein>
<dbReference type="Proteomes" id="UP000789739">
    <property type="component" value="Unassembled WGS sequence"/>
</dbReference>
<keyword evidence="14" id="KW-1185">Reference proteome</keyword>
<evidence type="ECO:0000256" key="3">
    <source>
        <dbReference type="ARBA" id="ARBA00008698"/>
    </source>
</evidence>
<feature type="transmembrane region" description="Helical" evidence="12">
    <location>
        <begin position="192"/>
        <end position="218"/>
    </location>
</feature>
<dbReference type="GO" id="GO:0000009">
    <property type="term" value="F:alpha-1,6-mannosyltransferase activity"/>
    <property type="evidence" value="ECO:0007669"/>
    <property type="project" value="InterPro"/>
</dbReference>
<dbReference type="PANTHER" id="PTHR12468:SF2">
    <property type="entry name" value="GPI MANNOSYLTRANSFERASE 2"/>
    <property type="match status" value="1"/>
</dbReference>
<dbReference type="GO" id="GO:0006506">
    <property type="term" value="P:GPI anchor biosynthetic process"/>
    <property type="evidence" value="ECO:0007669"/>
    <property type="project" value="UniProtKB-KW"/>
</dbReference>
<dbReference type="OrthoDB" id="10252502at2759"/>
<accession>A0A9N9DVU8</accession>
<keyword evidence="10 12" id="KW-1133">Transmembrane helix</keyword>
<dbReference type="AlphaFoldDB" id="A0A9N9DVU8"/>
<feature type="transmembrane region" description="Helical" evidence="12">
    <location>
        <begin position="239"/>
        <end position="258"/>
    </location>
</feature>
<name>A0A9N9DVU8_9GLOM</name>
<feature type="non-terminal residue" evidence="13">
    <location>
        <position position="384"/>
    </location>
</feature>
<dbReference type="PANTHER" id="PTHR12468">
    <property type="entry name" value="GPI MANNOSYLTRANSFERASE 2"/>
    <property type="match status" value="1"/>
</dbReference>
<keyword evidence="7 12" id="KW-0808">Transferase</keyword>
<feature type="transmembrane region" description="Helical" evidence="12">
    <location>
        <begin position="150"/>
        <end position="172"/>
    </location>
</feature>
<feature type="transmembrane region" description="Helical" evidence="12">
    <location>
        <begin position="363"/>
        <end position="383"/>
    </location>
</feature>
<keyword evidence="5 12" id="KW-0337">GPI-anchor biosynthesis</keyword>
<feature type="transmembrane region" description="Helical" evidence="12">
    <location>
        <begin position="300"/>
        <end position="320"/>
    </location>
</feature>
<evidence type="ECO:0000256" key="10">
    <source>
        <dbReference type="ARBA" id="ARBA00022989"/>
    </source>
</evidence>
<keyword evidence="11 12" id="KW-0472">Membrane</keyword>
<evidence type="ECO:0000256" key="11">
    <source>
        <dbReference type="ARBA" id="ARBA00023136"/>
    </source>
</evidence>
<evidence type="ECO:0000256" key="6">
    <source>
        <dbReference type="ARBA" id="ARBA00022676"/>
    </source>
</evidence>
<dbReference type="EC" id="2.4.1.-" evidence="12"/>
<keyword evidence="9 12" id="KW-0256">Endoplasmic reticulum</keyword>
<feature type="transmembrane region" description="Helical" evidence="12">
    <location>
        <begin position="12"/>
        <end position="37"/>
    </location>
</feature>
<evidence type="ECO:0000256" key="9">
    <source>
        <dbReference type="ARBA" id="ARBA00022824"/>
    </source>
</evidence>
<evidence type="ECO:0000256" key="2">
    <source>
        <dbReference type="ARBA" id="ARBA00004687"/>
    </source>
</evidence>
<evidence type="ECO:0000256" key="4">
    <source>
        <dbReference type="ARBA" id="ARBA00013795"/>
    </source>
</evidence>
<sequence>MLSHLRLSRPSVKPIVLLAVLSRLFVWILAFLSSYALDDYDSAADVLFEADSSLQKLFNLTFRAFLRWDAFYFLHLAEEGYVYEQEHAFFPVLPLVIRFFGNYVLWPLEWFLLKKQVLLLAGILVSNISFAFATGMIYKLTLSMSNDHKFSLITALFYILTPSNIFMSSLYTESLFALLSFMGMRWVIQGNFWKAALVWSVASGVRSNGIIYVGFFVFELLKSHAVGCNHLIKKTLLTVLYSFITSLGFIIFEIYGYYQYCYLHSPKRPWCDSNVPLNYPFIQKHYWACGFLTYYEVKQIPNFLLASPMIVLSLCGIYTYSNFDRQRFLCLGFRRTKLLVEDKNQPTVVEGKTASSPYFNSNILPFIYLWAILLFYAVTSMHVQ</sequence>
<gene>
    <name evidence="13" type="ORF">PBRASI_LOCUS10358</name>
</gene>
<feature type="transmembrane region" description="Helical" evidence="12">
    <location>
        <begin position="118"/>
        <end position="138"/>
    </location>
</feature>
<proteinExistence type="inferred from homology"/>
<evidence type="ECO:0000256" key="7">
    <source>
        <dbReference type="ARBA" id="ARBA00022679"/>
    </source>
</evidence>
<evidence type="ECO:0000313" key="13">
    <source>
        <dbReference type="EMBL" id="CAG8652908.1"/>
    </source>
</evidence>
<reference evidence="13" key="1">
    <citation type="submission" date="2021-06" db="EMBL/GenBank/DDBJ databases">
        <authorList>
            <person name="Kallberg Y."/>
            <person name="Tangrot J."/>
            <person name="Rosling A."/>
        </authorList>
    </citation>
    <scope>NUCLEOTIDE SEQUENCE</scope>
    <source>
        <strain evidence="13">BR232B</strain>
    </source>
</reference>
<dbReference type="InterPro" id="IPR007315">
    <property type="entry name" value="PIG-V/Gpi18"/>
</dbReference>
<comment type="caution">
    <text evidence="13">The sequence shown here is derived from an EMBL/GenBank/DDBJ whole genome shotgun (WGS) entry which is preliminary data.</text>
</comment>
<feature type="transmembrane region" description="Helical" evidence="12">
    <location>
        <begin position="88"/>
        <end position="106"/>
    </location>
</feature>
<dbReference type="GO" id="GO:0004376">
    <property type="term" value="F:GPI mannosyltransferase activity"/>
    <property type="evidence" value="ECO:0007669"/>
    <property type="project" value="InterPro"/>
</dbReference>
<dbReference type="GO" id="GO:0005789">
    <property type="term" value="C:endoplasmic reticulum membrane"/>
    <property type="evidence" value="ECO:0007669"/>
    <property type="project" value="UniProtKB-SubCell"/>
</dbReference>
<comment type="subcellular location">
    <subcellularLocation>
        <location evidence="1 12">Endoplasmic reticulum membrane</location>
        <topology evidence="1 12">Multi-pass membrane protein</topology>
    </subcellularLocation>
</comment>
<keyword evidence="6 12" id="KW-0328">Glycosyltransferase</keyword>
<dbReference type="Pfam" id="PF04188">
    <property type="entry name" value="Mannosyl_trans2"/>
    <property type="match status" value="1"/>
</dbReference>
<comment type="similarity">
    <text evidence="3 12">Belongs to the PIGV family.</text>
</comment>
<comment type="pathway">
    <text evidence="2 12">Glycolipid biosynthesis; glycosylphosphatidylinositol-anchor biosynthesis.</text>
</comment>
<keyword evidence="8 12" id="KW-0812">Transmembrane</keyword>
<dbReference type="EMBL" id="CAJVPI010003010">
    <property type="protein sequence ID" value="CAG8652908.1"/>
    <property type="molecule type" value="Genomic_DNA"/>
</dbReference>
<evidence type="ECO:0000313" key="14">
    <source>
        <dbReference type="Proteomes" id="UP000789739"/>
    </source>
</evidence>
<evidence type="ECO:0000256" key="1">
    <source>
        <dbReference type="ARBA" id="ARBA00004477"/>
    </source>
</evidence>
<dbReference type="GO" id="GO:0031501">
    <property type="term" value="C:mannosyltransferase complex"/>
    <property type="evidence" value="ECO:0007669"/>
    <property type="project" value="TreeGrafter"/>
</dbReference>
<evidence type="ECO:0000256" key="12">
    <source>
        <dbReference type="RuleBase" id="RU363112"/>
    </source>
</evidence>
<organism evidence="13 14">
    <name type="scientific">Paraglomus brasilianum</name>
    <dbReference type="NCBI Taxonomy" id="144538"/>
    <lineage>
        <taxon>Eukaryota</taxon>
        <taxon>Fungi</taxon>
        <taxon>Fungi incertae sedis</taxon>
        <taxon>Mucoromycota</taxon>
        <taxon>Glomeromycotina</taxon>
        <taxon>Glomeromycetes</taxon>
        <taxon>Paraglomerales</taxon>
        <taxon>Paraglomeraceae</taxon>
        <taxon>Paraglomus</taxon>
    </lineage>
</organism>
<evidence type="ECO:0000256" key="8">
    <source>
        <dbReference type="ARBA" id="ARBA00022692"/>
    </source>
</evidence>